<evidence type="ECO:0000256" key="1">
    <source>
        <dbReference type="ARBA" id="ARBA00022801"/>
    </source>
</evidence>
<evidence type="ECO:0000259" key="3">
    <source>
        <dbReference type="PROSITE" id="PS51462"/>
    </source>
</evidence>
<dbReference type="GO" id="GO:0016787">
    <property type="term" value="F:hydrolase activity"/>
    <property type="evidence" value="ECO:0007669"/>
    <property type="project" value="UniProtKB-KW"/>
</dbReference>
<dbReference type="PRINTS" id="PR00502">
    <property type="entry name" value="NUDIXFAMILY"/>
</dbReference>
<evidence type="ECO:0000256" key="2">
    <source>
        <dbReference type="RuleBase" id="RU003476"/>
    </source>
</evidence>
<keyword evidence="1 2" id="KW-0378">Hydrolase</keyword>
<dbReference type="PROSITE" id="PS51462">
    <property type="entry name" value="NUDIX"/>
    <property type="match status" value="1"/>
</dbReference>
<dbReference type="PROSITE" id="PS00893">
    <property type="entry name" value="NUDIX_BOX"/>
    <property type="match status" value="1"/>
</dbReference>
<comment type="similarity">
    <text evidence="2">Belongs to the Nudix hydrolase family.</text>
</comment>
<gene>
    <name evidence="4" type="ORF">MFLO_02237</name>
</gene>
<sequence>MFSYVDDYGGQVTIYFTKQKGDADDVLVIPLYLGKWLFTKHRVRGIEFPGGKGEKGESNEEAAARELMEETGARTDQFHFVADYSVKSDGRSFTKRVFFL</sequence>
<dbReference type="Pfam" id="PF00293">
    <property type="entry name" value="NUDIX"/>
    <property type="match status" value="1"/>
</dbReference>
<reference evidence="4 5" key="1">
    <citation type="journal article" date="2014" name="Int. J. Syst. Evol. Microbiol.">
        <title>Listeria floridensis sp. nov., Listeria aquatica sp. nov., Listeria cornellensis sp. nov., Listeria riparia sp. nov. and Listeria grandensis sp. nov., from agricultural and natural environments.</title>
        <authorList>
            <person name="den Bakker H.C."/>
            <person name="Warchocki S."/>
            <person name="Wright E.M."/>
            <person name="Allred A.F."/>
            <person name="Ahlstrom C."/>
            <person name="Manuel C.S."/>
            <person name="Stasiewicz M.J."/>
            <person name="Burrell A."/>
            <person name="Roof S."/>
            <person name="Strawn L."/>
            <person name="Fortes E.D."/>
            <person name="Nightingale K.K."/>
            <person name="Kephart D."/>
            <person name="Wiedmann M."/>
        </authorList>
    </citation>
    <scope>NUCLEOTIDE SEQUENCE [LARGE SCALE GENOMIC DNA]</scope>
    <source>
        <strain evidence="4 5">FSL S10-1187</strain>
    </source>
</reference>
<dbReference type="Proteomes" id="UP000019249">
    <property type="component" value="Unassembled WGS sequence"/>
</dbReference>
<dbReference type="InterPro" id="IPR000086">
    <property type="entry name" value="NUDIX_hydrolase_dom"/>
</dbReference>
<evidence type="ECO:0000313" key="5">
    <source>
        <dbReference type="Proteomes" id="UP000019249"/>
    </source>
</evidence>
<dbReference type="EMBL" id="AODF01000002">
    <property type="protein sequence ID" value="EUJ33572.1"/>
    <property type="molecule type" value="Genomic_DNA"/>
</dbReference>
<dbReference type="Gene3D" id="3.90.79.10">
    <property type="entry name" value="Nucleoside Triphosphate Pyrophosphohydrolase"/>
    <property type="match status" value="1"/>
</dbReference>
<dbReference type="SUPFAM" id="SSF55811">
    <property type="entry name" value="Nudix"/>
    <property type="match status" value="1"/>
</dbReference>
<evidence type="ECO:0000313" key="4">
    <source>
        <dbReference type="EMBL" id="EUJ33572.1"/>
    </source>
</evidence>
<protein>
    <submittedName>
        <fullName evidence="4">MutT/nudix hydrolase family protein</fullName>
    </submittedName>
</protein>
<keyword evidence="5" id="KW-1185">Reference proteome</keyword>
<name>A0ABN0RI05_9LIST</name>
<proteinExistence type="inferred from homology"/>
<dbReference type="InterPro" id="IPR015797">
    <property type="entry name" value="NUDIX_hydrolase-like_dom_sf"/>
</dbReference>
<accession>A0ABN0RI05</accession>
<dbReference type="InterPro" id="IPR020476">
    <property type="entry name" value="Nudix_hydrolase"/>
</dbReference>
<comment type="caution">
    <text evidence="4">The sequence shown here is derived from an EMBL/GenBank/DDBJ whole genome shotgun (WGS) entry which is preliminary data.</text>
</comment>
<organism evidence="4 5">
    <name type="scientific">Listeria floridensis FSL S10-1187</name>
    <dbReference type="NCBI Taxonomy" id="1265817"/>
    <lineage>
        <taxon>Bacteria</taxon>
        <taxon>Bacillati</taxon>
        <taxon>Bacillota</taxon>
        <taxon>Bacilli</taxon>
        <taxon>Bacillales</taxon>
        <taxon>Listeriaceae</taxon>
        <taxon>Listeria</taxon>
    </lineage>
</organism>
<feature type="domain" description="Nudix hydrolase" evidence="3">
    <location>
        <begin position="7"/>
        <end position="100"/>
    </location>
</feature>
<dbReference type="InterPro" id="IPR020084">
    <property type="entry name" value="NUDIX_hydrolase_CS"/>
</dbReference>